<keyword evidence="8" id="KW-1185">Reference proteome</keyword>
<evidence type="ECO:0000256" key="6">
    <source>
        <dbReference type="SAM" id="MobiDB-lite"/>
    </source>
</evidence>
<evidence type="ECO:0000256" key="1">
    <source>
        <dbReference type="ARBA" id="ARBA00000707"/>
    </source>
</evidence>
<evidence type="ECO:0000259" key="7">
    <source>
        <dbReference type="PROSITE" id="PS51283"/>
    </source>
</evidence>
<keyword evidence="3" id="KW-0645">Protease</keyword>
<feature type="domain" description="DUSP" evidence="7">
    <location>
        <begin position="1"/>
        <end position="53"/>
    </location>
</feature>
<dbReference type="KEGG" id="lww:102729676"/>
<keyword evidence="5" id="KW-0788">Thiol protease</keyword>
<feature type="region of interest" description="Disordered" evidence="6">
    <location>
        <begin position="202"/>
        <end position="231"/>
    </location>
</feature>
<keyword evidence="9" id="KW-0378">Hydrolase</keyword>
<dbReference type="CTD" id="7375"/>
<evidence type="ECO:0000256" key="4">
    <source>
        <dbReference type="ARBA" id="ARBA00022786"/>
    </source>
</evidence>
<evidence type="ECO:0000256" key="3">
    <source>
        <dbReference type="ARBA" id="ARBA00022670"/>
    </source>
</evidence>
<dbReference type="RefSeq" id="XP_030896280.1">
    <property type="nucleotide sequence ID" value="XM_031040420.1"/>
</dbReference>
<dbReference type="Proteomes" id="UP000245341">
    <property type="component" value="Unplaced"/>
</dbReference>
<dbReference type="EC" id="3.4.19.12" evidence="2"/>
<dbReference type="GO" id="GO:0004843">
    <property type="term" value="F:cysteine-type deubiquitinase activity"/>
    <property type="evidence" value="ECO:0007669"/>
    <property type="project" value="UniProtKB-EC"/>
</dbReference>
<evidence type="ECO:0000313" key="9">
    <source>
        <dbReference type="RefSeq" id="XP_030896280.1"/>
    </source>
</evidence>
<dbReference type="InterPro" id="IPR028135">
    <property type="entry name" value="Ub_USP-typ"/>
</dbReference>
<dbReference type="FunFam" id="3.10.20.90:FF:000020">
    <property type="entry name" value="ubiquitin carboxyl-terminal hydrolase 15 isoform X2"/>
    <property type="match status" value="1"/>
</dbReference>
<dbReference type="Gene3D" id="3.10.20.90">
    <property type="entry name" value="Phosphatidylinositol 3-kinase Catalytic Subunit, Chain A, domain 1"/>
    <property type="match status" value="1"/>
</dbReference>
<proteinExistence type="predicted"/>
<sequence length="231" mass="26461">MSCFLFSDPESQTLKEHLIDELDYVLVPTEAWNKLLNWYGCVEGQQPIVRKVVEHGLFVKHCKVEVYLLELKLCENSDPTNVLSCHFSKADTIATIEKEMRKLFNIPAERETRLWNKYMSNTYEQLSKLDNTVQDAGLYQGQVLVIEPQNEDGTWPRQTLQSKITRRKNSPQKREQEATKAAYVLFYQRRDDEFYKTPSLVCFPGSSEGGTSPGSSQQGTGDDEACSMDTN</sequence>
<reference evidence="9" key="1">
    <citation type="submission" date="2025-08" db="UniProtKB">
        <authorList>
            <consortium name="RefSeq"/>
        </authorList>
    </citation>
    <scope>IDENTIFICATION</scope>
    <source>
        <tissue evidence="9">Liver</tissue>
    </source>
</reference>
<protein>
    <recommendedName>
        <fullName evidence="2">ubiquitinyl hydrolase 1</fullName>
        <ecNumber evidence="2">3.4.19.12</ecNumber>
    </recommendedName>
</protein>
<comment type="catalytic activity">
    <reaction evidence="1">
        <text>Thiol-dependent hydrolysis of ester, thioester, amide, peptide and isopeptide bonds formed by the C-terminal Gly of ubiquitin (a 76-residue protein attached to proteins as an intracellular targeting signal).</text>
        <dbReference type="EC" id="3.4.19.12"/>
    </reaction>
</comment>
<evidence type="ECO:0000256" key="2">
    <source>
        <dbReference type="ARBA" id="ARBA00012759"/>
    </source>
</evidence>
<dbReference type="Gene3D" id="3.30.2230.10">
    <property type="entry name" value="DUSP-like"/>
    <property type="match status" value="1"/>
</dbReference>
<accession>A0A7F8RSM0</accession>
<dbReference type="GeneID" id="102729676"/>
<feature type="compositionally biased region" description="Acidic residues" evidence="6">
    <location>
        <begin position="221"/>
        <end position="231"/>
    </location>
</feature>
<evidence type="ECO:0000313" key="8">
    <source>
        <dbReference type="Proteomes" id="UP000245341"/>
    </source>
</evidence>
<keyword evidence="4" id="KW-0833">Ubl conjugation pathway</keyword>
<evidence type="ECO:0000256" key="5">
    <source>
        <dbReference type="ARBA" id="ARBA00022807"/>
    </source>
</evidence>
<dbReference type="AlphaFoldDB" id="A0A7F8RSM0"/>
<gene>
    <name evidence="9" type="primary">USP4</name>
</gene>
<dbReference type="Pfam" id="PF06337">
    <property type="entry name" value="DUSP"/>
    <property type="match status" value="1"/>
</dbReference>
<dbReference type="Pfam" id="PF14836">
    <property type="entry name" value="Ubiquitin_3"/>
    <property type="match status" value="1"/>
</dbReference>
<dbReference type="GO" id="GO:0006508">
    <property type="term" value="P:proteolysis"/>
    <property type="evidence" value="ECO:0007669"/>
    <property type="project" value="UniProtKB-KW"/>
</dbReference>
<organism evidence="8 9">
    <name type="scientific">Leptonychotes weddellii</name>
    <name type="common">Weddell seal</name>
    <name type="synonym">Otaria weddellii</name>
    <dbReference type="NCBI Taxonomy" id="9713"/>
    <lineage>
        <taxon>Eukaryota</taxon>
        <taxon>Metazoa</taxon>
        <taxon>Chordata</taxon>
        <taxon>Craniata</taxon>
        <taxon>Vertebrata</taxon>
        <taxon>Euteleostomi</taxon>
        <taxon>Mammalia</taxon>
        <taxon>Eutheria</taxon>
        <taxon>Laurasiatheria</taxon>
        <taxon>Carnivora</taxon>
        <taxon>Caniformia</taxon>
        <taxon>Pinnipedia</taxon>
        <taxon>Phocidae</taxon>
        <taxon>Monachinae</taxon>
        <taxon>Lobodontini</taxon>
        <taxon>Leptonychotes</taxon>
    </lineage>
</organism>
<name>A0A7F8RSM0_LEPWE</name>
<dbReference type="InterPro" id="IPR006615">
    <property type="entry name" value="Pept_C19_DUSP"/>
</dbReference>
<dbReference type="PROSITE" id="PS51283">
    <property type="entry name" value="DUSP"/>
    <property type="match status" value="1"/>
</dbReference>
<dbReference type="OrthoDB" id="265776at2759"/>
<dbReference type="SUPFAM" id="SSF143791">
    <property type="entry name" value="DUSP-like"/>
    <property type="match status" value="1"/>
</dbReference>
<dbReference type="InterPro" id="IPR035927">
    <property type="entry name" value="DUSP-like_sf"/>
</dbReference>